<feature type="compositionally biased region" description="Basic and acidic residues" evidence="1">
    <location>
        <begin position="8"/>
        <end position="18"/>
    </location>
</feature>
<reference evidence="2" key="1">
    <citation type="submission" date="2020-08" db="EMBL/GenBank/DDBJ databases">
        <title>Genome public.</title>
        <authorList>
            <person name="Liu C."/>
            <person name="Sun Q."/>
        </authorList>
    </citation>
    <scope>NUCLEOTIDE SEQUENCE</scope>
    <source>
        <strain evidence="2">NSJ-32</strain>
    </source>
</reference>
<dbReference type="RefSeq" id="WP_177714327.1">
    <property type="nucleotide sequence ID" value="NZ_JACRSQ010000001.1"/>
</dbReference>
<keyword evidence="3" id="KW-1185">Reference proteome</keyword>
<feature type="compositionally biased region" description="Basic and acidic residues" evidence="1">
    <location>
        <begin position="33"/>
        <end position="43"/>
    </location>
</feature>
<evidence type="ECO:0000313" key="2">
    <source>
        <dbReference type="EMBL" id="MBC8541989.1"/>
    </source>
</evidence>
<sequence>MNAGKGRRGGEKGEERGKTGVQKRGVNAGKGRRGGEKGEEIRKTGVQNNCVKTKAYKHPSRESFFIYPDCFCYQKVQGGIRPCGTDRVAVSAGLCNPICRFWVD</sequence>
<proteinExistence type="predicted"/>
<feature type="region of interest" description="Disordered" evidence="1">
    <location>
        <begin position="1"/>
        <end position="43"/>
    </location>
</feature>
<gene>
    <name evidence="2" type="ORF">H8730_00295</name>
</gene>
<name>A0A926DQJ1_9FIRM</name>
<dbReference type="Proteomes" id="UP000657006">
    <property type="component" value="Unassembled WGS sequence"/>
</dbReference>
<comment type="caution">
    <text evidence="2">The sequence shown here is derived from an EMBL/GenBank/DDBJ whole genome shotgun (WGS) entry which is preliminary data.</text>
</comment>
<protein>
    <submittedName>
        <fullName evidence="2">Uncharacterized protein</fullName>
    </submittedName>
</protein>
<accession>A0A926DQJ1</accession>
<dbReference type="AlphaFoldDB" id="A0A926DQJ1"/>
<organism evidence="2 3">
    <name type="scientific">Bianquea renquensis</name>
    <dbReference type="NCBI Taxonomy" id="2763661"/>
    <lineage>
        <taxon>Bacteria</taxon>
        <taxon>Bacillati</taxon>
        <taxon>Bacillota</taxon>
        <taxon>Clostridia</taxon>
        <taxon>Eubacteriales</taxon>
        <taxon>Bianqueaceae</taxon>
        <taxon>Bianquea</taxon>
    </lineage>
</organism>
<evidence type="ECO:0000256" key="1">
    <source>
        <dbReference type="SAM" id="MobiDB-lite"/>
    </source>
</evidence>
<evidence type="ECO:0000313" key="3">
    <source>
        <dbReference type="Proteomes" id="UP000657006"/>
    </source>
</evidence>
<dbReference type="EMBL" id="JACRSQ010000001">
    <property type="protein sequence ID" value="MBC8541989.1"/>
    <property type="molecule type" value="Genomic_DNA"/>
</dbReference>